<protein>
    <submittedName>
        <fullName evidence="8">Glycoside hydrolase family 9 protein</fullName>
    </submittedName>
</protein>
<name>A0A941IU87_9ACTN</name>
<dbReference type="EMBL" id="JAGSOG010000323">
    <property type="protein sequence ID" value="MBR7838737.1"/>
    <property type="molecule type" value="Genomic_DNA"/>
</dbReference>
<dbReference type="InterPro" id="IPR008928">
    <property type="entry name" value="6-hairpin_glycosidase_sf"/>
</dbReference>
<dbReference type="InterPro" id="IPR036966">
    <property type="entry name" value="CBM3_sf"/>
</dbReference>
<feature type="region of interest" description="Disordered" evidence="5">
    <location>
        <begin position="487"/>
        <end position="515"/>
    </location>
</feature>
<reference evidence="8" key="1">
    <citation type="submission" date="2021-04" db="EMBL/GenBank/DDBJ databases">
        <title>Genome based classification of Actinospica acidithermotolerans sp. nov., an actinobacterium isolated from an Indonesian hot spring.</title>
        <authorList>
            <person name="Kusuma A.B."/>
            <person name="Putra K.E."/>
            <person name="Nafisah S."/>
            <person name="Loh J."/>
            <person name="Nouioui I."/>
            <person name="Goodfellow M."/>
        </authorList>
    </citation>
    <scope>NUCLEOTIDE SEQUENCE</scope>
    <source>
        <strain evidence="8">CSCA 57</strain>
    </source>
</reference>
<dbReference type="AlphaFoldDB" id="A0A941IU87"/>
<dbReference type="PANTHER" id="PTHR22298">
    <property type="entry name" value="ENDO-1,4-BETA-GLUCANASE"/>
    <property type="match status" value="1"/>
</dbReference>
<keyword evidence="9" id="KW-1185">Reference proteome</keyword>
<dbReference type="Pfam" id="PF00942">
    <property type="entry name" value="CBM_3"/>
    <property type="match status" value="1"/>
</dbReference>
<keyword evidence="4" id="KW-0624">Polysaccharide degradation</keyword>
<dbReference type="InterPro" id="IPR001701">
    <property type="entry name" value="Glyco_hydro_9"/>
</dbReference>
<dbReference type="GO" id="GO:0000272">
    <property type="term" value="P:polysaccharide catabolic process"/>
    <property type="evidence" value="ECO:0007669"/>
    <property type="project" value="UniProtKB-KW"/>
</dbReference>
<feature type="region of interest" description="Disordered" evidence="5">
    <location>
        <begin position="72"/>
        <end position="102"/>
    </location>
</feature>
<gene>
    <name evidence="8" type="ORF">KDL01_36045</name>
</gene>
<comment type="caution">
    <text evidence="8">The sequence shown here is derived from an EMBL/GenBank/DDBJ whole genome shotgun (WGS) entry which is preliminary data.</text>
</comment>
<accession>A0A941IU87</accession>
<evidence type="ECO:0000256" key="6">
    <source>
        <dbReference type="SAM" id="SignalP"/>
    </source>
</evidence>
<dbReference type="SMART" id="SM01067">
    <property type="entry name" value="CBM_3"/>
    <property type="match status" value="2"/>
</dbReference>
<evidence type="ECO:0000313" key="8">
    <source>
        <dbReference type="EMBL" id="MBR7838737.1"/>
    </source>
</evidence>
<dbReference type="GO" id="GO:0030248">
    <property type="term" value="F:cellulose binding"/>
    <property type="evidence" value="ECO:0007669"/>
    <property type="project" value="InterPro"/>
</dbReference>
<feature type="chain" id="PRO_5038801623" evidence="6">
    <location>
        <begin position="38"/>
        <end position="921"/>
    </location>
</feature>
<organism evidence="8 9">
    <name type="scientific">Actinospica durhamensis</name>
    <dbReference type="NCBI Taxonomy" id="1508375"/>
    <lineage>
        <taxon>Bacteria</taxon>
        <taxon>Bacillati</taxon>
        <taxon>Actinomycetota</taxon>
        <taxon>Actinomycetes</taxon>
        <taxon>Catenulisporales</taxon>
        <taxon>Actinospicaceae</taxon>
        <taxon>Actinospica</taxon>
    </lineage>
</organism>
<dbReference type="GO" id="GO:0004553">
    <property type="term" value="F:hydrolase activity, hydrolyzing O-glycosyl compounds"/>
    <property type="evidence" value="ECO:0007669"/>
    <property type="project" value="InterPro"/>
</dbReference>
<keyword evidence="2" id="KW-0119">Carbohydrate metabolism</keyword>
<dbReference type="RefSeq" id="WP_212533188.1">
    <property type="nucleotide sequence ID" value="NZ_JAGSOG010000323.1"/>
</dbReference>
<keyword evidence="3" id="KW-0326">Glycosidase</keyword>
<evidence type="ECO:0000256" key="1">
    <source>
        <dbReference type="ARBA" id="ARBA00022801"/>
    </source>
</evidence>
<feature type="compositionally biased region" description="Basic and acidic residues" evidence="5">
    <location>
        <begin position="78"/>
        <end position="90"/>
    </location>
</feature>
<dbReference type="Gene3D" id="2.60.40.710">
    <property type="entry name" value="Endoglucanase-like"/>
    <property type="match status" value="2"/>
</dbReference>
<evidence type="ECO:0000256" key="2">
    <source>
        <dbReference type="ARBA" id="ARBA00023277"/>
    </source>
</evidence>
<dbReference type="Pfam" id="PF00759">
    <property type="entry name" value="Glyco_hydro_9"/>
    <property type="match status" value="1"/>
</dbReference>
<feature type="domain" description="CBM3" evidence="7">
    <location>
        <begin position="769"/>
        <end position="921"/>
    </location>
</feature>
<evidence type="ECO:0000313" key="9">
    <source>
        <dbReference type="Proteomes" id="UP000675781"/>
    </source>
</evidence>
<feature type="signal peptide" evidence="6">
    <location>
        <begin position="1"/>
        <end position="37"/>
    </location>
</feature>
<evidence type="ECO:0000256" key="5">
    <source>
        <dbReference type="SAM" id="MobiDB-lite"/>
    </source>
</evidence>
<feature type="compositionally biased region" description="Polar residues" evidence="5">
    <location>
        <begin position="506"/>
        <end position="515"/>
    </location>
</feature>
<evidence type="ECO:0000259" key="7">
    <source>
        <dbReference type="PROSITE" id="PS51172"/>
    </source>
</evidence>
<dbReference type="InterPro" id="IPR001956">
    <property type="entry name" value="CBM3"/>
</dbReference>
<keyword evidence="1 8" id="KW-0378">Hydrolase</keyword>
<dbReference type="SUPFAM" id="SSF48208">
    <property type="entry name" value="Six-hairpin glycosidases"/>
    <property type="match status" value="1"/>
</dbReference>
<dbReference type="Proteomes" id="UP000675781">
    <property type="component" value="Unassembled WGS sequence"/>
</dbReference>
<dbReference type="InterPro" id="IPR012341">
    <property type="entry name" value="6hp_glycosidase-like_sf"/>
</dbReference>
<dbReference type="Gene3D" id="1.50.10.10">
    <property type="match status" value="1"/>
</dbReference>
<dbReference type="SUPFAM" id="SSF49384">
    <property type="entry name" value="Carbohydrate-binding domain"/>
    <property type="match status" value="2"/>
</dbReference>
<dbReference type="PROSITE" id="PS51172">
    <property type="entry name" value="CBM3"/>
    <property type="match status" value="2"/>
</dbReference>
<feature type="domain" description="CBM3" evidence="7">
    <location>
        <begin position="582"/>
        <end position="749"/>
    </location>
</feature>
<dbReference type="InterPro" id="IPR008965">
    <property type="entry name" value="CBM2/CBM3_carb-bd_dom_sf"/>
</dbReference>
<keyword evidence="6" id="KW-0732">Signal</keyword>
<evidence type="ECO:0000256" key="4">
    <source>
        <dbReference type="ARBA" id="ARBA00023326"/>
    </source>
</evidence>
<proteinExistence type="predicted"/>
<sequence length="921" mass="96993">MNRPPAPCRTGPVHRGRIRRVLCYAAVLAFGSTGAGAVGAAAAHAATALPDTPGYSLPLALQESLYFYDAQKSGPARTDGDQPLDWRGDSEPSDSCVPLQPKSSTVPDGVNLTAAFIAANKSVLDPNNTGCLNLSGGFHDAGDHVKFGLPQTYAASVLGWGMYEFPQAYSATGTWAHGLDEMKWDSDYFLRSTFLNSSGQVVAFAYQVGDGSIDHDYWGPSELQSATTYPRPAYLATSQTPAADQTASAAAALAVESLLTASSNSAYSSECLKYAEALYAFSLANPGIGYSGGFYNSSGYVDKEAWAAAWLYLATNQASYLNAIVSTDASGDYTGFISSIVSNTNNTWQNTWVMNWDTRWGGVFSLIDPVVQGDSAIPAVVQQQVHYFDVWQIQYWSHVPHTESSTDTNFIATTPAGFSYLTSWGAARYNTAAQLEALVYRKNFPNDAQSVLFTNWAMGQMNYLMGDNPADWSYIVGFGSTTPGVGSEVGGTATAASHPHHGDAQGSLTNSQSDPPTDKHVLWGALVGGPSSTDEPDDVTTDFVLNEVAVDYNAAFVGALAGLYQYYGQSQAMTSFTPPAEAAQTPYYATAALNQDSSQGTQLTVTVNNVASQPPHLQTGMSARVYFDISSLYAAGQNISAISTPVYYDAAGQIDGNATSISAPVQWGDANSCVYYTTISWTNDGLGLPPSRAFEFGINAAINSSYGYSWSSAKSPSFTGLAAGTYTSSPDPYIPVYVNGTLAYGQTPSLTADEGCAPSSGGGTGTPPATASLTAQYETSTTSATTSTIGNQIQLVNNGTAAIPLSAVTVRYWFTEDGTGTLTYACDYAPVGCANVTGTFTALGTPVTGADHYLQLSFGSGAGSLAPGASTGGIQNRIYQSNYATMTQTNDYSFNASDASFTANPDITVYYNGQLVYGTEP</sequence>
<evidence type="ECO:0000256" key="3">
    <source>
        <dbReference type="ARBA" id="ARBA00023295"/>
    </source>
</evidence>